<comment type="caution">
    <text evidence="2">The sequence shown here is derived from an EMBL/GenBank/DDBJ whole genome shotgun (WGS) entry which is preliminary data.</text>
</comment>
<feature type="domain" description="VOC" evidence="1">
    <location>
        <begin position="2"/>
        <end position="116"/>
    </location>
</feature>
<organism evidence="2 3">
    <name type="scientific">Ornatilinea apprima</name>
    <dbReference type="NCBI Taxonomy" id="1134406"/>
    <lineage>
        <taxon>Bacteria</taxon>
        <taxon>Bacillati</taxon>
        <taxon>Chloroflexota</taxon>
        <taxon>Anaerolineae</taxon>
        <taxon>Anaerolineales</taxon>
        <taxon>Anaerolineaceae</taxon>
        <taxon>Ornatilinea</taxon>
    </lineage>
</organism>
<dbReference type="CDD" id="cd06587">
    <property type="entry name" value="VOC"/>
    <property type="match status" value="1"/>
</dbReference>
<dbReference type="InterPro" id="IPR029068">
    <property type="entry name" value="Glyas_Bleomycin-R_OHBP_Dase"/>
</dbReference>
<evidence type="ECO:0000259" key="1">
    <source>
        <dbReference type="PROSITE" id="PS51819"/>
    </source>
</evidence>
<gene>
    <name evidence="2" type="ORF">ADN00_07205</name>
</gene>
<dbReference type="OrthoDB" id="2703022at2"/>
<dbReference type="SUPFAM" id="SSF54593">
    <property type="entry name" value="Glyoxalase/Bleomycin resistance protein/Dihydroxybiphenyl dioxygenase"/>
    <property type="match status" value="1"/>
</dbReference>
<keyword evidence="3" id="KW-1185">Reference proteome</keyword>
<sequence length="225" mass="25169">MRFESLTLETRDVQAITTFYTEIMGLVATRAESEQTSFQIGATELTFKQFTGDQASSYHFAIEIPPNQIYEAGAWLASRVPILPFQGKTLVEHQAWNAKAYYFTDAGGNVVELIARGAAVKSARKKAFNQTSLLRVSEVGLVVPSVKRFCEQLNVLMEIPYYQEPSEDFAAMGDEEGLLIVSVSGRGWIPINLPARPHTIILRMKGNVNRRWIPNGLPYILDSHT</sequence>
<dbReference type="RefSeq" id="WP_075062306.1">
    <property type="nucleotide sequence ID" value="NZ_LGCL01000019.1"/>
</dbReference>
<dbReference type="PROSITE" id="PS51819">
    <property type="entry name" value="VOC"/>
    <property type="match status" value="1"/>
</dbReference>
<dbReference type="EMBL" id="LGCL01000019">
    <property type="protein sequence ID" value="KPL78251.1"/>
    <property type="molecule type" value="Genomic_DNA"/>
</dbReference>
<evidence type="ECO:0000313" key="3">
    <source>
        <dbReference type="Proteomes" id="UP000050417"/>
    </source>
</evidence>
<proteinExistence type="predicted"/>
<dbReference type="InterPro" id="IPR037523">
    <property type="entry name" value="VOC_core"/>
</dbReference>
<dbReference type="Gene3D" id="3.10.180.10">
    <property type="entry name" value="2,3-Dihydroxybiphenyl 1,2-Dioxygenase, domain 1"/>
    <property type="match status" value="1"/>
</dbReference>
<name>A0A0P6XNU4_9CHLR</name>
<evidence type="ECO:0000313" key="2">
    <source>
        <dbReference type="EMBL" id="KPL78251.1"/>
    </source>
</evidence>
<accession>A0A0P6XNU4</accession>
<dbReference type="Proteomes" id="UP000050417">
    <property type="component" value="Unassembled WGS sequence"/>
</dbReference>
<dbReference type="STRING" id="1134406.ADN00_07205"/>
<protein>
    <recommendedName>
        <fullName evidence="1">VOC domain-containing protein</fullName>
    </recommendedName>
</protein>
<reference evidence="2 3" key="1">
    <citation type="submission" date="2015-07" db="EMBL/GenBank/DDBJ databases">
        <title>Genome sequence of Ornatilinea apprima DSM 23815.</title>
        <authorList>
            <person name="Hemp J."/>
            <person name="Ward L.M."/>
            <person name="Pace L.A."/>
            <person name="Fischer W.W."/>
        </authorList>
    </citation>
    <scope>NUCLEOTIDE SEQUENCE [LARGE SCALE GENOMIC DNA]</scope>
    <source>
        <strain evidence="2 3">P3M-1</strain>
    </source>
</reference>
<dbReference type="AlphaFoldDB" id="A0A0P6XNU4"/>